<evidence type="ECO:0000313" key="9">
    <source>
        <dbReference type="Proteomes" id="UP001589789"/>
    </source>
</evidence>
<dbReference type="EMBL" id="JBHLVZ010000036">
    <property type="protein sequence ID" value="MFC0386653.1"/>
    <property type="molecule type" value="Genomic_DNA"/>
</dbReference>
<dbReference type="RefSeq" id="WP_377051328.1">
    <property type="nucleotide sequence ID" value="NZ_JBHLVZ010000036.1"/>
</dbReference>
<dbReference type="Gene3D" id="2.60.40.4070">
    <property type="match status" value="1"/>
</dbReference>
<accession>A0ABV6IVM3</accession>
<evidence type="ECO:0000313" key="8">
    <source>
        <dbReference type="EMBL" id="MFC0386653.1"/>
    </source>
</evidence>
<keyword evidence="3 5" id="KW-1005">Bacterial flagellum biogenesis</keyword>
<organism evidence="8 9">
    <name type="scientific">Muricoccus vinaceus</name>
    <dbReference type="NCBI Taxonomy" id="424704"/>
    <lineage>
        <taxon>Bacteria</taxon>
        <taxon>Pseudomonadati</taxon>
        <taxon>Pseudomonadota</taxon>
        <taxon>Alphaproteobacteria</taxon>
        <taxon>Acetobacterales</taxon>
        <taxon>Roseomonadaceae</taxon>
        <taxon>Muricoccus</taxon>
    </lineage>
</organism>
<sequence>MTLATNLLSSTTAATPVSQATSSGAAAKLGADMNSFLKLLTAQLQNQDPLAPMDANAFTAQLAQYSSIEQQIATNKNMESLLDVQRANSMLSATSLVGQQVEVASDSVTLRSGTAQQMQLPALGQAGTARQALVTVTDASGTVLRQATTSLGSDATSWRWDGVDSRGKRVVDGTYKVAVTGIDSSGAATGPLDFTLRGTVDSVSRSGDEPRLSLGSLSVGFGNLRRL</sequence>
<evidence type="ECO:0000256" key="4">
    <source>
        <dbReference type="ARBA" id="ARBA00024746"/>
    </source>
</evidence>
<feature type="domain" description="FlgD/Vpr Ig-like" evidence="6">
    <location>
        <begin position="125"/>
        <end position="182"/>
    </location>
</feature>
<evidence type="ECO:0000259" key="7">
    <source>
        <dbReference type="Pfam" id="PF13861"/>
    </source>
</evidence>
<comment type="similarity">
    <text evidence="1 5">Belongs to the FlgD family.</text>
</comment>
<keyword evidence="8" id="KW-0966">Cell projection</keyword>
<evidence type="ECO:0000256" key="5">
    <source>
        <dbReference type="RuleBase" id="RU362076"/>
    </source>
</evidence>
<keyword evidence="8" id="KW-0282">Flagellum</keyword>
<dbReference type="InterPro" id="IPR025963">
    <property type="entry name" value="FLgD_Tudor"/>
</dbReference>
<dbReference type="Pfam" id="PF13860">
    <property type="entry name" value="FlgD_ig"/>
    <property type="match status" value="1"/>
</dbReference>
<dbReference type="Pfam" id="PF13861">
    <property type="entry name" value="FLgD_tudor"/>
    <property type="match status" value="1"/>
</dbReference>
<dbReference type="InterPro" id="IPR025965">
    <property type="entry name" value="FlgD/Vpr_Ig-like"/>
</dbReference>
<name>A0ABV6IVM3_9PROT</name>
<keyword evidence="9" id="KW-1185">Reference proteome</keyword>
<dbReference type="InterPro" id="IPR005648">
    <property type="entry name" value="FlgD"/>
</dbReference>
<gene>
    <name evidence="8" type="ORF">ACFFIC_14010</name>
</gene>
<evidence type="ECO:0000256" key="2">
    <source>
        <dbReference type="ARBA" id="ARBA00016013"/>
    </source>
</evidence>
<keyword evidence="8" id="KW-0969">Cilium</keyword>
<evidence type="ECO:0000259" key="6">
    <source>
        <dbReference type="Pfam" id="PF13860"/>
    </source>
</evidence>
<comment type="function">
    <text evidence="4 5">Required for flagellar hook formation. May act as a scaffolding protein.</text>
</comment>
<evidence type="ECO:0000256" key="1">
    <source>
        <dbReference type="ARBA" id="ARBA00010577"/>
    </source>
</evidence>
<comment type="caution">
    <text evidence="8">The sequence shown here is derived from an EMBL/GenBank/DDBJ whole genome shotgun (WGS) entry which is preliminary data.</text>
</comment>
<feature type="domain" description="FlgD Tudor-like" evidence="7">
    <location>
        <begin position="88"/>
        <end position="223"/>
    </location>
</feature>
<reference evidence="8 9" key="1">
    <citation type="submission" date="2024-09" db="EMBL/GenBank/DDBJ databases">
        <authorList>
            <person name="Sun Q."/>
            <person name="Mori K."/>
        </authorList>
    </citation>
    <scope>NUCLEOTIDE SEQUENCE [LARGE SCALE GENOMIC DNA]</scope>
    <source>
        <strain evidence="8 9">CCM 7468</strain>
    </source>
</reference>
<dbReference type="Gene3D" id="2.30.30.910">
    <property type="match status" value="1"/>
</dbReference>
<proteinExistence type="inferred from homology"/>
<dbReference type="Proteomes" id="UP001589789">
    <property type="component" value="Unassembled WGS sequence"/>
</dbReference>
<evidence type="ECO:0000256" key="3">
    <source>
        <dbReference type="ARBA" id="ARBA00022795"/>
    </source>
</evidence>
<protein>
    <recommendedName>
        <fullName evidence="2 5">Basal-body rod modification protein FlgD</fullName>
    </recommendedName>
</protein>
<dbReference type="Pfam" id="PF03963">
    <property type="entry name" value="FlgD"/>
    <property type="match status" value="1"/>
</dbReference>